<proteinExistence type="predicted"/>
<dbReference type="Proteomes" id="UP000827953">
    <property type="component" value="Segment"/>
</dbReference>
<protein>
    <submittedName>
        <fullName evidence="1">Uncharacterized protein</fullName>
    </submittedName>
</protein>
<reference evidence="1 2" key="1">
    <citation type="submission" date="2021-06" db="EMBL/GenBank/DDBJ databases">
        <title>Complete genome sequence of Erwinia phage pEa_SNUABM_16.</title>
        <authorList>
            <person name="Kim S.G."/>
            <person name="Park S.C."/>
        </authorList>
    </citation>
    <scope>NUCLEOTIDE SEQUENCE [LARGE SCALE GENOMIC DNA]</scope>
    <source>
        <strain evidence="2">pEa_SNUABM_16</strain>
    </source>
</reference>
<organism evidence="1 2">
    <name type="scientific">Erwinia phage pEa_SNUABM_16</name>
    <dbReference type="NCBI Taxonomy" id="2869544"/>
    <lineage>
        <taxon>Viruses</taxon>
        <taxon>Duplodnaviria</taxon>
        <taxon>Heunggongvirae</taxon>
        <taxon>Uroviricota</taxon>
        <taxon>Caudoviricetes</taxon>
        <taxon>Alexandravirus</taxon>
        <taxon>Alexandravirus SNUABM16</taxon>
    </lineage>
</organism>
<gene>
    <name evidence="1" type="ORF">pEaSNUABM16_00084</name>
</gene>
<name>A0AAE9BUX7_9CAUD</name>
<dbReference type="EMBL" id="MZ443782">
    <property type="protein sequence ID" value="UAW96228.1"/>
    <property type="molecule type" value="Genomic_DNA"/>
</dbReference>
<evidence type="ECO:0000313" key="1">
    <source>
        <dbReference type="EMBL" id="UAW96228.1"/>
    </source>
</evidence>
<evidence type="ECO:0000313" key="2">
    <source>
        <dbReference type="Proteomes" id="UP000827953"/>
    </source>
</evidence>
<keyword evidence="2" id="KW-1185">Reference proteome</keyword>
<sequence length="359" mass="39561">MELFPYQVLSQSSAICLGLLHDTDAPANGEKTLHSAINDAIAMRLFVRTLQGTAPGRWQYTPYAISTLDTSHFLPAWIEYTGATYGYGPAFSTKTRIVPKIKLPSVDPRFASTVNTYLEAVAACLLAHRIYNTSDIFLSGIANNLSPAYSLTAENWYLCAEYDFGAEIELGALAGYSMGSTVSSLMLLGTNQTYLQAEVNGAWVDVIHTYDNLRTVTNNQVVTYELPTKVKAQKFRIVNKATSWPWSTLGHYPFGLQFYATYTGQKPRTLGKFKHMTVLQLQAGAAYSQSTTWAFNAPVVPTLVQSRYCSMLHVTVTDDIKQAANYDIVMQDASYNTAFGVINVPSFRTKLSPAVGRGV</sequence>
<accession>A0AAE9BUX7</accession>